<sequence>MKLKNYTILPTMLAISMLHGCGEPRIDSTSDDAFKSSLSSVRASMTADQQKELDHEITSMIIGSVGDLFSRNDSQQSKFSELKTRLDGKTGKEALEEFKLMRIASIDKEKSIKDKEITDLKRKSSELAQRIAQAASAKTSLEKFKVLSSSFYFDKNSLLHDAIIEVTVKNDTSTPVATVYFSCTLSSPGRSVPWVSDDLVYQIPGGIEPGEQATWKLSPNMFSQWGNAPRDRNDLAIAITPYRLDGGDGAVILNSLPSKSDIDELERVKARITAISP</sequence>
<dbReference type="Proteomes" id="UP001308005">
    <property type="component" value="Unassembled WGS sequence"/>
</dbReference>
<protein>
    <submittedName>
        <fullName evidence="1">DUF6694 family lipoprotein</fullName>
    </submittedName>
</protein>
<reference evidence="2" key="1">
    <citation type="submission" date="2023-07" db="EMBL/GenBank/DDBJ databases">
        <title>The carbon used by Thiothrix.</title>
        <authorList>
            <person name="Chen L."/>
        </authorList>
    </citation>
    <scope>NUCLEOTIDE SEQUENCE [LARGE SCALE GENOMIC DNA]</scope>
</reference>
<dbReference type="EMBL" id="JAYMYJ010000029">
    <property type="protein sequence ID" value="MEB4589992.1"/>
    <property type="molecule type" value="Genomic_DNA"/>
</dbReference>
<name>A0ABU6CT29_9GAMM</name>
<dbReference type="RefSeq" id="WP_324693218.1">
    <property type="nucleotide sequence ID" value="NZ_JAYMYJ010000029.1"/>
</dbReference>
<dbReference type="Pfam" id="PF20404">
    <property type="entry name" value="DUF6694"/>
    <property type="match status" value="1"/>
</dbReference>
<evidence type="ECO:0000313" key="2">
    <source>
        <dbReference type="Proteomes" id="UP001308005"/>
    </source>
</evidence>
<dbReference type="InterPro" id="IPR046516">
    <property type="entry name" value="DUF6694"/>
</dbReference>
<organism evidence="1 2">
    <name type="scientific">Candidatus Thiothrix phosphatis</name>
    <dbReference type="NCBI Taxonomy" id="3112415"/>
    <lineage>
        <taxon>Bacteria</taxon>
        <taxon>Pseudomonadati</taxon>
        <taxon>Pseudomonadota</taxon>
        <taxon>Gammaproteobacteria</taxon>
        <taxon>Thiotrichales</taxon>
        <taxon>Thiotrichaceae</taxon>
        <taxon>Thiothrix</taxon>
    </lineage>
</organism>
<comment type="caution">
    <text evidence="1">The sequence shown here is derived from an EMBL/GenBank/DDBJ whole genome shotgun (WGS) entry which is preliminary data.</text>
</comment>
<keyword evidence="1" id="KW-0449">Lipoprotein</keyword>
<evidence type="ECO:0000313" key="1">
    <source>
        <dbReference type="EMBL" id="MEB4589992.1"/>
    </source>
</evidence>
<accession>A0ABU6CT29</accession>
<proteinExistence type="predicted"/>
<keyword evidence="2" id="KW-1185">Reference proteome</keyword>
<gene>
    <name evidence="1" type="ORF">VSS37_03280</name>
</gene>